<dbReference type="InterPro" id="IPR013762">
    <property type="entry name" value="Integrase-like_cat_sf"/>
</dbReference>
<dbReference type="SUPFAM" id="SSF56349">
    <property type="entry name" value="DNA breaking-rejoining enzymes"/>
    <property type="match status" value="1"/>
</dbReference>
<evidence type="ECO:0000313" key="3">
    <source>
        <dbReference type="EMBL" id="MFB9623222.1"/>
    </source>
</evidence>
<keyword evidence="1" id="KW-0233">DNA recombination</keyword>
<evidence type="ECO:0000259" key="2">
    <source>
        <dbReference type="PROSITE" id="PS51898"/>
    </source>
</evidence>
<evidence type="ECO:0000313" key="4">
    <source>
        <dbReference type="Proteomes" id="UP001589532"/>
    </source>
</evidence>
<dbReference type="Gene3D" id="1.10.443.10">
    <property type="entry name" value="Intergrase catalytic core"/>
    <property type="match status" value="1"/>
</dbReference>
<name>A0ABV5RUY6_9ACTN</name>
<feature type="domain" description="Tyr recombinase" evidence="2">
    <location>
        <begin position="411"/>
        <end position="616"/>
    </location>
</feature>
<dbReference type="RefSeq" id="WP_345001143.1">
    <property type="nucleotide sequence ID" value="NZ_BAAAXV010000009.1"/>
</dbReference>
<sequence>MNAISFADDQQEPLPLAALCQNVRGQEPALTPAERAVLAHISDFAHISVQFANRDTLSRLIEPIEHVVTAAWAPAKTTAARNILLGEMHRRGRAYWSWDEDVWIALADGDRATTRRCRFQLVALGYLFGGHHRLHHHAGIVQVRKLADMVFGPTVVDPALEEIRSTLTAWQSSESLMSWQVTNATIDLLLSCGSPRLEHIGEVQLHALVEDYRADRPSRRQGLFKVSRVLADKGIITAPLTSNGHHRGPKPETLASVSPEWLEWAQRWRKLATCEPGTLRTMFSVILVAGRWAAEKHPESIAPDTWTRDMAAEYVADTLQATVGQWAGHNRNQVRFGEPISASGMANRIDSLRSFFCDLIEWEWIKPRFDPRRVLSLPLSRRAQLGPNPRIIDDVVWAKLMAAGLTLNTEDITPYGTPAAKAAGWQANYYPIEMLRALVGVWLFGGCRIDEIRRLELDCIVWDQGVDQQSGESYPICLLRVPANKTSGPFSKPVDPVVGQLIEAWKLVRPPQPDIEDRKTRRRHQHLFTYRGQLIGSAYLNAKIIPALCRKAGIPEHDSRGALTSHRARTTIATQLLNAREPLTLADLQQWLGHKHPASTRHYAAILQRTLAAAYKKADYFARNVRTIEVLIDRESILSGAATNGQPWKYYDLGDGYCTYDFFTKCPHRLACARCPFYLPKQSHAGQLLAVKDGIEGMLEQLDLTDEERQVLEGDRDAVTALAERLADIPTPAGPTPGELGAQPAFIPLTVLRNSLLRGEEPR</sequence>
<reference evidence="3 4" key="1">
    <citation type="submission" date="2024-09" db="EMBL/GenBank/DDBJ databases">
        <authorList>
            <person name="Sun Q."/>
            <person name="Mori K."/>
        </authorList>
    </citation>
    <scope>NUCLEOTIDE SEQUENCE [LARGE SCALE GENOMIC DNA]</scope>
    <source>
        <strain evidence="3 4">JCM 3143</strain>
    </source>
</reference>
<protein>
    <submittedName>
        <fullName evidence="3">Tyrosine-type recombinase/integrase</fullName>
    </submittedName>
</protein>
<dbReference type="PROSITE" id="PS51898">
    <property type="entry name" value="TYR_RECOMBINASE"/>
    <property type="match status" value="1"/>
</dbReference>
<accession>A0ABV5RUY6</accession>
<dbReference type="InterPro" id="IPR002104">
    <property type="entry name" value="Integrase_catalytic"/>
</dbReference>
<dbReference type="InterPro" id="IPR011010">
    <property type="entry name" value="DNA_brk_join_enz"/>
</dbReference>
<evidence type="ECO:0000256" key="1">
    <source>
        <dbReference type="ARBA" id="ARBA00023172"/>
    </source>
</evidence>
<keyword evidence="4" id="KW-1185">Reference proteome</keyword>
<organism evidence="3 4">
    <name type="scientific">Nonomuraea helvata</name>
    <dbReference type="NCBI Taxonomy" id="37484"/>
    <lineage>
        <taxon>Bacteria</taxon>
        <taxon>Bacillati</taxon>
        <taxon>Actinomycetota</taxon>
        <taxon>Actinomycetes</taxon>
        <taxon>Streptosporangiales</taxon>
        <taxon>Streptosporangiaceae</taxon>
        <taxon>Nonomuraea</taxon>
    </lineage>
</organism>
<comment type="caution">
    <text evidence="3">The sequence shown here is derived from an EMBL/GenBank/DDBJ whole genome shotgun (WGS) entry which is preliminary data.</text>
</comment>
<dbReference type="EMBL" id="JBHMBW010000005">
    <property type="protein sequence ID" value="MFB9623222.1"/>
    <property type="molecule type" value="Genomic_DNA"/>
</dbReference>
<gene>
    <name evidence="3" type="ORF">ACFFSA_09025</name>
</gene>
<proteinExistence type="predicted"/>
<dbReference type="Proteomes" id="UP001589532">
    <property type="component" value="Unassembled WGS sequence"/>
</dbReference>
<dbReference type="Pfam" id="PF00589">
    <property type="entry name" value="Phage_integrase"/>
    <property type="match status" value="1"/>
</dbReference>